<dbReference type="PANTHER" id="PTHR33361:SF15">
    <property type="entry name" value="DUF885 FAMILY LIPOPROTEIN"/>
    <property type="match status" value="1"/>
</dbReference>
<dbReference type="EMBL" id="UOFE01000049">
    <property type="protein sequence ID" value="VAW55642.1"/>
    <property type="molecule type" value="Genomic_DNA"/>
</dbReference>
<dbReference type="PANTHER" id="PTHR33361">
    <property type="entry name" value="GLR0591 PROTEIN"/>
    <property type="match status" value="1"/>
</dbReference>
<sequence length="571" mass="65177">MLQIEDIGDVGNSADESANESSDKVMNQQFDTLCEQYYHSWFRFHPEEAVDVGVYDFANQLRSFEHDDIGALIALNQKMQSALEELNHSELDTRRQIDYRLINGAISIELHDLEENDWRYRDPLVYIPVNAIYQLLIHPGENVHQAIKHRLELMPEYLRSAKVMLSTYPERVVPQWAATAKDIARTGADFIRGLDRHPLITAKFTNPARLQPLFDAAANALNDFSKYIEIEVLPSAEGKFASGHNRFNRLINEKHYLETDAEKILNFGERLAKKTESELLQHSKNICGEENINKALASVRSNHPDASQLLDTYRQKMLEAHDWLREADIVTLPEKQSLKVQQTPEFLRDVIPFAAYEPPMPLDDEQRGLYYVTTVEDASLLAEHNEFSIDLTSVHEAFPGHHLQFVIANQNNASVTRLLNASASMYEGWALYCEQLVFEQGLYNKKEHEFILLRDRLWRALRIIIDVKMHTGQFTFDDAVALLTNKLGFDESQAAAEINWYSNAAGTPLCYAIGREIILKTRETIDTSDKSELKAFHDALLSQGSIALPLIVQTVFGESVWQTVHDSIFTG</sequence>
<feature type="region of interest" description="Disordered" evidence="1">
    <location>
        <begin position="1"/>
        <end position="24"/>
    </location>
</feature>
<dbReference type="Pfam" id="PF05960">
    <property type="entry name" value="DUF885"/>
    <property type="match status" value="1"/>
</dbReference>
<evidence type="ECO:0008006" key="3">
    <source>
        <dbReference type="Google" id="ProtNLM"/>
    </source>
</evidence>
<dbReference type="AlphaFoldDB" id="A0A3B0WWP6"/>
<dbReference type="InterPro" id="IPR010281">
    <property type="entry name" value="DUF885"/>
</dbReference>
<organism evidence="2">
    <name type="scientific">hydrothermal vent metagenome</name>
    <dbReference type="NCBI Taxonomy" id="652676"/>
    <lineage>
        <taxon>unclassified sequences</taxon>
        <taxon>metagenomes</taxon>
        <taxon>ecological metagenomes</taxon>
    </lineage>
</organism>
<accession>A0A3B0WWP6</accession>
<reference evidence="2" key="1">
    <citation type="submission" date="2018-06" db="EMBL/GenBank/DDBJ databases">
        <authorList>
            <person name="Zhirakovskaya E."/>
        </authorList>
    </citation>
    <scope>NUCLEOTIDE SEQUENCE</scope>
</reference>
<evidence type="ECO:0000313" key="2">
    <source>
        <dbReference type="EMBL" id="VAW55642.1"/>
    </source>
</evidence>
<proteinExistence type="predicted"/>
<name>A0A3B0WWP6_9ZZZZ</name>
<feature type="compositionally biased region" description="Polar residues" evidence="1">
    <location>
        <begin position="14"/>
        <end position="24"/>
    </location>
</feature>
<gene>
    <name evidence="2" type="ORF">MNBD_GAMMA05-2203</name>
</gene>
<evidence type="ECO:0000256" key="1">
    <source>
        <dbReference type="SAM" id="MobiDB-lite"/>
    </source>
</evidence>
<protein>
    <recommendedName>
        <fullName evidence="3">DUF885 domain-containing protein</fullName>
    </recommendedName>
</protein>